<dbReference type="EMBL" id="FWFV01000003">
    <property type="protein sequence ID" value="SLN35426.1"/>
    <property type="molecule type" value="Genomic_DNA"/>
</dbReference>
<reference evidence="2 3" key="1">
    <citation type="submission" date="2017-03" db="EMBL/GenBank/DDBJ databases">
        <authorList>
            <person name="Afonso C.L."/>
            <person name="Miller P.J."/>
            <person name="Scott M.A."/>
            <person name="Spackman E."/>
            <person name="Goraichik I."/>
            <person name="Dimitrov K.M."/>
            <person name="Suarez D.L."/>
            <person name="Swayne D.E."/>
        </authorList>
    </citation>
    <scope>NUCLEOTIDE SEQUENCE [LARGE SCALE GENOMIC DNA]</scope>
    <source>
        <strain evidence="2 3">CECT 7066</strain>
    </source>
</reference>
<keyword evidence="3" id="KW-1185">Reference proteome</keyword>
<sequence length="127" mass="14403">MLYIYNMSTEENFDLLFKALSNRSRRELLDLLTDGPKTTGALCEAFPRIDRCTVMQHLGVLQKAGLVVAERRGRERWNHLNAMPIHELQKRWIGPYADHAVTMLDQLQVAVEGQEPPAASGRADLKS</sequence>
<dbReference type="Proteomes" id="UP000193870">
    <property type="component" value="Unassembled WGS sequence"/>
</dbReference>
<evidence type="ECO:0000313" key="2">
    <source>
        <dbReference type="EMBL" id="SLN35426.1"/>
    </source>
</evidence>
<organism evidence="2 3">
    <name type="scientific">Palleronia marisminoris</name>
    <dbReference type="NCBI Taxonomy" id="315423"/>
    <lineage>
        <taxon>Bacteria</taxon>
        <taxon>Pseudomonadati</taxon>
        <taxon>Pseudomonadota</taxon>
        <taxon>Alphaproteobacteria</taxon>
        <taxon>Rhodobacterales</taxon>
        <taxon>Roseobacteraceae</taxon>
        <taxon>Palleronia</taxon>
    </lineage>
</organism>
<dbReference type="InterPro" id="IPR036388">
    <property type="entry name" value="WH-like_DNA-bd_sf"/>
</dbReference>
<evidence type="ECO:0000313" key="3">
    <source>
        <dbReference type="Proteomes" id="UP000193870"/>
    </source>
</evidence>
<dbReference type="InterPro" id="IPR001845">
    <property type="entry name" value="HTH_ArsR_DNA-bd_dom"/>
</dbReference>
<feature type="domain" description="HTH arsR-type" evidence="1">
    <location>
        <begin position="15"/>
        <end position="90"/>
    </location>
</feature>
<dbReference type="PANTHER" id="PTHR38600:SF1">
    <property type="entry name" value="TRANSCRIPTIONAL REGULATORY PROTEIN"/>
    <property type="match status" value="1"/>
</dbReference>
<evidence type="ECO:0000259" key="1">
    <source>
        <dbReference type="SMART" id="SM00418"/>
    </source>
</evidence>
<name>A0A1Y5S9A2_9RHOB</name>
<proteinExistence type="predicted"/>
<dbReference type="PRINTS" id="PR00778">
    <property type="entry name" value="HTHARSR"/>
</dbReference>
<dbReference type="CDD" id="cd00090">
    <property type="entry name" value="HTH_ARSR"/>
    <property type="match status" value="1"/>
</dbReference>
<dbReference type="SUPFAM" id="SSF46785">
    <property type="entry name" value="Winged helix' DNA-binding domain"/>
    <property type="match status" value="1"/>
</dbReference>
<dbReference type="GO" id="GO:0003700">
    <property type="term" value="F:DNA-binding transcription factor activity"/>
    <property type="evidence" value="ECO:0007669"/>
    <property type="project" value="InterPro"/>
</dbReference>
<dbReference type="InterPro" id="IPR011991">
    <property type="entry name" value="ArsR-like_HTH"/>
</dbReference>
<dbReference type="STRING" id="315423.SAMN04488020_103202"/>
<dbReference type="Gene3D" id="1.10.10.10">
    <property type="entry name" value="Winged helix-like DNA-binding domain superfamily/Winged helix DNA-binding domain"/>
    <property type="match status" value="1"/>
</dbReference>
<dbReference type="AlphaFoldDB" id="A0A1Y5S9A2"/>
<dbReference type="PANTHER" id="PTHR38600">
    <property type="entry name" value="TRANSCRIPTIONAL REGULATORY PROTEIN"/>
    <property type="match status" value="1"/>
</dbReference>
<dbReference type="SMART" id="SM00418">
    <property type="entry name" value="HTH_ARSR"/>
    <property type="match status" value="1"/>
</dbReference>
<dbReference type="Pfam" id="PF12840">
    <property type="entry name" value="HTH_20"/>
    <property type="match status" value="1"/>
</dbReference>
<protein>
    <submittedName>
        <fullName evidence="2">Transcriptional repressor SdpR</fullName>
    </submittedName>
</protein>
<gene>
    <name evidence="2" type="primary">sdpR_3</name>
    <name evidence="2" type="ORF">PAM7066_01482</name>
</gene>
<dbReference type="InterPro" id="IPR036390">
    <property type="entry name" value="WH_DNA-bd_sf"/>
</dbReference>
<accession>A0A1Y5S9A2</accession>